<feature type="compositionally biased region" description="Basic and acidic residues" evidence="6">
    <location>
        <begin position="276"/>
        <end position="296"/>
    </location>
</feature>
<feature type="compositionally biased region" description="Polar residues" evidence="6">
    <location>
        <begin position="67"/>
        <end position="79"/>
    </location>
</feature>
<dbReference type="PANTHER" id="PTHR46423:SF1">
    <property type="entry name" value="RNA POLYMERASE II-ASSOCIATED PROTEIN 3"/>
    <property type="match status" value="1"/>
</dbReference>
<dbReference type="Pfam" id="PF13877">
    <property type="entry name" value="RPAP3_C"/>
    <property type="match status" value="1"/>
</dbReference>
<dbReference type="InterPro" id="IPR019734">
    <property type="entry name" value="TPR_rpt"/>
</dbReference>
<feature type="repeat" description="TPR" evidence="5">
    <location>
        <begin position="131"/>
        <end position="164"/>
    </location>
</feature>
<feature type="region of interest" description="Disordered" evidence="6">
    <location>
        <begin position="103"/>
        <end position="125"/>
    </location>
</feature>
<dbReference type="Pfam" id="PF13414">
    <property type="entry name" value="TPR_11"/>
    <property type="match status" value="1"/>
</dbReference>
<protein>
    <recommendedName>
        <fullName evidence="4">RNA polymerase II-associated protein 3</fullName>
    </recommendedName>
</protein>
<evidence type="ECO:0000256" key="2">
    <source>
        <dbReference type="ARBA" id="ARBA00022803"/>
    </source>
</evidence>
<dbReference type="InterPro" id="IPR025986">
    <property type="entry name" value="RPAP3-like_C"/>
</dbReference>
<dbReference type="PANTHER" id="PTHR46423">
    <property type="entry name" value="RNA POLYMERASE II-ASSOCIATED PROTEIN 3"/>
    <property type="match status" value="1"/>
</dbReference>
<reference evidence="8" key="1">
    <citation type="submission" date="2019-11" db="UniProtKB">
        <authorList>
            <consortium name="WormBaseParasite"/>
        </authorList>
    </citation>
    <scope>IDENTIFICATION</scope>
</reference>
<comment type="similarity">
    <text evidence="3">Belongs to the RPAP3 family.</text>
</comment>
<name>A0A5K3FD53_MESCO</name>
<accession>A0A5K3FD53</accession>
<feature type="compositionally biased region" description="Acidic residues" evidence="6">
    <location>
        <begin position="114"/>
        <end position="123"/>
    </location>
</feature>
<feature type="domain" description="RNA-polymerase II-associated protein 3-like C-terminal" evidence="7">
    <location>
        <begin position="337"/>
        <end position="430"/>
    </location>
</feature>
<dbReference type="SUPFAM" id="SSF48452">
    <property type="entry name" value="TPR-like"/>
    <property type="match status" value="1"/>
</dbReference>
<evidence type="ECO:0000259" key="7">
    <source>
        <dbReference type="Pfam" id="PF13877"/>
    </source>
</evidence>
<proteinExistence type="inferred from homology"/>
<dbReference type="WBParaSite" id="MCU_007465-RA">
    <property type="protein sequence ID" value="MCU_007465-RA"/>
    <property type="gene ID" value="MCU_007465"/>
</dbReference>
<keyword evidence="2 5" id="KW-0802">TPR repeat</keyword>
<sequence>MDGAKFLEMRKQIEENNQDIQDFLGDMNQWRSCVEKKNAKLRAEADTPKDLPLVRNILHKKKRKKVNQTAAPKNSSVASAPQRIKSYDYKAWDSFDVDKALEDLDKPEIPQPSEESETDDEWENERRLRLSDVEKEQGNLRFKEGKYEEAIEHYTTSIQLAPELPLLYTNRALALYKLERFASAETDCSMALSLNPRLVKALYRRAQSRRALGKDAEAVADLKRILDIEPHNSTALKDLRIWTGDSDLRAGSVNSIFKLVDIEKAASADLHRVQISEVGTDHGPKPSGDADQKRPQNADFVSEPSPGVSGGGHRDIPQATPSAVTPMRISPTFPKCPPTNWFQMDRDLRELVPSGQTLTPIAVEYLCSIEPANYSTVIGQNLDSLCLGRLLSAISLSPTLSSVQKAERLAALAKLPRFDVAWLLAEDADREKVENLLREVSPENSDLLKRSFI</sequence>
<organism evidence="8">
    <name type="scientific">Mesocestoides corti</name>
    <name type="common">Flatworm</name>
    <dbReference type="NCBI Taxonomy" id="53468"/>
    <lineage>
        <taxon>Eukaryota</taxon>
        <taxon>Metazoa</taxon>
        <taxon>Spiralia</taxon>
        <taxon>Lophotrochozoa</taxon>
        <taxon>Platyhelminthes</taxon>
        <taxon>Cestoda</taxon>
        <taxon>Eucestoda</taxon>
        <taxon>Cyclophyllidea</taxon>
        <taxon>Mesocestoididae</taxon>
        <taxon>Mesocestoides</taxon>
    </lineage>
</organism>
<dbReference type="Gene3D" id="1.25.40.10">
    <property type="entry name" value="Tetratricopeptide repeat domain"/>
    <property type="match status" value="1"/>
</dbReference>
<evidence type="ECO:0000256" key="6">
    <source>
        <dbReference type="SAM" id="MobiDB-lite"/>
    </source>
</evidence>
<evidence type="ECO:0000313" key="8">
    <source>
        <dbReference type="WBParaSite" id="MCU_007465-RA"/>
    </source>
</evidence>
<feature type="region of interest" description="Disordered" evidence="6">
    <location>
        <begin position="61"/>
        <end position="80"/>
    </location>
</feature>
<keyword evidence="1" id="KW-0677">Repeat</keyword>
<dbReference type="PROSITE" id="PS50005">
    <property type="entry name" value="TPR"/>
    <property type="match status" value="2"/>
</dbReference>
<evidence type="ECO:0000256" key="3">
    <source>
        <dbReference type="ARBA" id="ARBA00038275"/>
    </source>
</evidence>
<dbReference type="GO" id="GO:0101031">
    <property type="term" value="C:protein folding chaperone complex"/>
    <property type="evidence" value="ECO:0007669"/>
    <property type="project" value="TreeGrafter"/>
</dbReference>
<dbReference type="InterPro" id="IPR011990">
    <property type="entry name" value="TPR-like_helical_dom_sf"/>
</dbReference>
<feature type="region of interest" description="Disordered" evidence="6">
    <location>
        <begin position="276"/>
        <end position="330"/>
    </location>
</feature>
<feature type="repeat" description="TPR" evidence="5">
    <location>
        <begin position="199"/>
        <end position="232"/>
    </location>
</feature>
<dbReference type="InterPro" id="IPR051966">
    <property type="entry name" value="RPAP3"/>
</dbReference>
<dbReference type="Pfam" id="PF13174">
    <property type="entry name" value="TPR_6"/>
    <property type="match status" value="1"/>
</dbReference>
<evidence type="ECO:0000256" key="1">
    <source>
        <dbReference type="ARBA" id="ARBA00022737"/>
    </source>
</evidence>
<evidence type="ECO:0000256" key="4">
    <source>
        <dbReference type="ARBA" id="ARBA00040133"/>
    </source>
</evidence>
<dbReference type="SMART" id="SM00028">
    <property type="entry name" value="TPR"/>
    <property type="match status" value="3"/>
</dbReference>
<dbReference type="AlphaFoldDB" id="A0A5K3FD53"/>
<evidence type="ECO:0000256" key="5">
    <source>
        <dbReference type="PROSITE-ProRule" id="PRU00339"/>
    </source>
</evidence>